<dbReference type="Pfam" id="PF03822">
    <property type="entry name" value="NAF"/>
    <property type="match status" value="1"/>
</dbReference>
<dbReference type="PROSITE" id="PS50011">
    <property type="entry name" value="PROTEIN_KINASE_DOM"/>
    <property type="match status" value="1"/>
</dbReference>
<feature type="compositionally biased region" description="Polar residues" evidence="14">
    <location>
        <begin position="11"/>
        <end position="26"/>
    </location>
</feature>
<evidence type="ECO:0000256" key="9">
    <source>
        <dbReference type="ARBA" id="ARBA00023211"/>
    </source>
</evidence>
<feature type="region of interest" description="Disordered" evidence="14">
    <location>
        <begin position="9"/>
        <end position="68"/>
    </location>
</feature>
<keyword evidence="6 12" id="KW-0547">Nucleotide-binding</keyword>
<evidence type="ECO:0000313" key="18">
    <source>
        <dbReference type="Proteomes" id="UP001291623"/>
    </source>
</evidence>
<dbReference type="SUPFAM" id="SSF56112">
    <property type="entry name" value="Protein kinase-like (PK-like)"/>
    <property type="match status" value="1"/>
</dbReference>
<dbReference type="PROSITE" id="PS00107">
    <property type="entry name" value="PROTEIN_KINASE_ATP"/>
    <property type="match status" value="1"/>
</dbReference>
<dbReference type="Gene3D" id="3.30.310.80">
    <property type="entry name" value="Kinase associated domain 1, KA1"/>
    <property type="match status" value="1"/>
</dbReference>
<evidence type="ECO:0000256" key="7">
    <source>
        <dbReference type="ARBA" id="ARBA00022777"/>
    </source>
</evidence>
<dbReference type="PROSITE" id="PS00108">
    <property type="entry name" value="PROTEIN_KINASE_ST"/>
    <property type="match status" value="1"/>
</dbReference>
<evidence type="ECO:0000256" key="6">
    <source>
        <dbReference type="ARBA" id="ARBA00022741"/>
    </source>
</evidence>
<protein>
    <recommendedName>
        <fullName evidence="3">non-specific serine/threonine protein kinase</fullName>
        <ecNumber evidence="3">2.7.11.1</ecNumber>
    </recommendedName>
</protein>
<accession>A0AAE1S2M0</accession>
<dbReference type="InterPro" id="IPR011009">
    <property type="entry name" value="Kinase-like_dom_sf"/>
</dbReference>
<dbReference type="EMBL" id="JAVYJV010000010">
    <property type="protein sequence ID" value="KAK4361593.1"/>
    <property type="molecule type" value="Genomic_DNA"/>
</dbReference>
<evidence type="ECO:0000313" key="17">
    <source>
        <dbReference type="EMBL" id="KAK4361593.1"/>
    </source>
</evidence>
<reference evidence="17" key="1">
    <citation type="submission" date="2023-12" db="EMBL/GenBank/DDBJ databases">
        <title>Genome assembly of Anisodus tanguticus.</title>
        <authorList>
            <person name="Wang Y.-J."/>
        </authorList>
    </citation>
    <scope>NUCLEOTIDE SEQUENCE</scope>
    <source>
        <strain evidence="17">KB-2021</strain>
        <tissue evidence="17">Leaf</tissue>
    </source>
</reference>
<comment type="similarity">
    <text evidence="2">Belongs to the protein kinase superfamily. CAMK Ser/Thr protein kinase family. SNF1 subfamily.</text>
</comment>
<comment type="caution">
    <text evidence="17">The sequence shown here is derived from an EMBL/GenBank/DDBJ whole genome shotgun (WGS) entry which is preliminary data.</text>
</comment>
<dbReference type="SMART" id="SM00220">
    <property type="entry name" value="S_TKc"/>
    <property type="match status" value="1"/>
</dbReference>
<comment type="cofactor">
    <cofactor evidence="1">
        <name>Mn(2+)</name>
        <dbReference type="ChEBI" id="CHEBI:29035"/>
    </cofactor>
</comment>
<keyword evidence="8 12" id="KW-0067">ATP-binding</keyword>
<dbReference type="FunFam" id="3.30.200.20:FF:000042">
    <property type="entry name" value="Aurora kinase A"/>
    <property type="match status" value="1"/>
</dbReference>
<evidence type="ECO:0000256" key="11">
    <source>
        <dbReference type="ARBA" id="ARBA00048679"/>
    </source>
</evidence>
<evidence type="ECO:0000256" key="14">
    <source>
        <dbReference type="SAM" id="MobiDB-lite"/>
    </source>
</evidence>
<evidence type="ECO:0000256" key="2">
    <source>
        <dbReference type="ARBA" id="ARBA00006234"/>
    </source>
</evidence>
<dbReference type="InterPro" id="IPR018451">
    <property type="entry name" value="NAF/FISL_domain"/>
</dbReference>
<dbReference type="GO" id="GO:0005524">
    <property type="term" value="F:ATP binding"/>
    <property type="evidence" value="ECO:0007669"/>
    <property type="project" value="UniProtKB-UniRule"/>
</dbReference>
<dbReference type="AlphaFoldDB" id="A0AAE1S2M0"/>
<dbReference type="Proteomes" id="UP001291623">
    <property type="component" value="Unassembled WGS sequence"/>
</dbReference>
<dbReference type="InterPro" id="IPR017441">
    <property type="entry name" value="Protein_kinase_ATP_BS"/>
</dbReference>
<dbReference type="InterPro" id="IPR004041">
    <property type="entry name" value="NAF_dom"/>
</dbReference>
<organism evidence="17 18">
    <name type="scientific">Anisodus tanguticus</name>
    <dbReference type="NCBI Taxonomy" id="243964"/>
    <lineage>
        <taxon>Eukaryota</taxon>
        <taxon>Viridiplantae</taxon>
        <taxon>Streptophyta</taxon>
        <taxon>Embryophyta</taxon>
        <taxon>Tracheophyta</taxon>
        <taxon>Spermatophyta</taxon>
        <taxon>Magnoliopsida</taxon>
        <taxon>eudicotyledons</taxon>
        <taxon>Gunneridae</taxon>
        <taxon>Pentapetalae</taxon>
        <taxon>asterids</taxon>
        <taxon>lamiids</taxon>
        <taxon>Solanales</taxon>
        <taxon>Solanaceae</taxon>
        <taxon>Solanoideae</taxon>
        <taxon>Hyoscyameae</taxon>
        <taxon>Anisodus</taxon>
    </lineage>
</organism>
<comment type="catalytic activity">
    <reaction evidence="11">
        <text>L-seryl-[protein] + ATP = O-phospho-L-seryl-[protein] + ADP + H(+)</text>
        <dbReference type="Rhea" id="RHEA:17989"/>
        <dbReference type="Rhea" id="RHEA-COMP:9863"/>
        <dbReference type="Rhea" id="RHEA-COMP:11604"/>
        <dbReference type="ChEBI" id="CHEBI:15378"/>
        <dbReference type="ChEBI" id="CHEBI:29999"/>
        <dbReference type="ChEBI" id="CHEBI:30616"/>
        <dbReference type="ChEBI" id="CHEBI:83421"/>
        <dbReference type="ChEBI" id="CHEBI:456216"/>
        <dbReference type="EC" id="2.7.11.1"/>
    </reaction>
</comment>
<dbReference type="EC" id="2.7.11.1" evidence="3"/>
<proteinExistence type="inferred from homology"/>
<dbReference type="InterPro" id="IPR008271">
    <property type="entry name" value="Ser/Thr_kinase_AS"/>
</dbReference>
<feature type="binding site" evidence="12">
    <location>
        <position position="108"/>
    </location>
    <ligand>
        <name>ATP</name>
        <dbReference type="ChEBI" id="CHEBI:30616"/>
    </ligand>
</feature>
<dbReference type="Gene3D" id="1.10.510.10">
    <property type="entry name" value="Transferase(Phosphotransferase) domain 1"/>
    <property type="match status" value="1"/>
</dbReference>
<evidence type="ECO:0000256" key="1">
    <source>
        <dbReference type="ARBA" id="ARBA00001936"/>
    </source>
</evidence>
<evidence type="ECO:0000256" key="10">
    <source>
        <dbReference type="ARBA" id="ARBA00047899"/>
    </source>
</evidence>
<keyword evidence="4 13" id="KW-0723">Serine/threonine-protein kinase</keyword>
<feature type="domain" description="Protein kinase" evidence="15">
    <location>
        <begin position="79"/>
        <end position="336"/>
    </location>
</feature>
<dbReference type="PROSITE" id="PS50816">
    <property type="entry name" value="NAF"/>
    <property type="match status" value="1"/>
</dbReference>
<evidence type="ECO:0000256" key="13">
    <source>
        <dbReference type="RuleBase" id="RU000304"/>
    </source>
</evidence>
<sequence>MGQSFFFKLTSPKSQGQVNPPLSSRVSCRLPTSPHPTPSAVAVDGMDVKHPQPPSSAVKIKRTTSTDSNGSGSIILGKYQLNRLLGRGSFAKVYHGSCLDDNTEVAVKVINKTITTIDASMEPRIIREVSAMRRLNHHPNILKLHEVMATKTKIYFVMELAHGGELLTKLNRRGGRFSESTARFYFHQLVSALHFCHQNGVAHRDIKPQNLLLDKDGHLKISDFGLSALPEQLRNGLLHTACGTPAYSAPEVVFRKGYDGAKADAWSCGVILFVFLAGSLPFDDSNLPNMYKAIHRREFQFPDWVSKPARRIINRLLDPNPDTRYGIEELMNTLWFKKSSSMKQEQSMKQFGEGILEKESKHMERMNAFDIILMSSGLDLSGLFEVGLNKKEMRFTTNVEVMKVEEKVMKIGKDEGYRVERRKSGGLGLVKGRVVLLMEIFEVANGLWLVEFNIVNGGSEFEDCQWEELKSGVKDIVVSWYNDGS</sequence>
<evidence type="ECO:0000256" key="4">
    <source>
        <dbReference type="ARBA" id="ARBA00022527"/>
    </source>
</evidence>
<keyword evidence="9" id="KW-0464">Manganese</keyword>
<dbReference type="PANTHER" id="PTHR43895:SF33">
    <property type="entry name" value="PROTEIN KINASE DOMAIN-CONTAINING PROTEIN"/>
    <property type="match status" value="1"/>
</dbReference>
<evidence type="ECO:0000256" key="5">
    <source>
        <dbReference type="ARBA" id="ARBA00022679"/>
    </source>
</evidence>
<dbReference type="CDD" id="cd12195">
    <property type="entry name" value="CIPK_C"/>
    <property type="match status" value="1"/>
</dbReference>
<gene>
    <name evidence="17" type="ORF">RND71_020545</name>
</gene>
<evidence type="ECO:0000256" key="12">
    <source>
        <dbReference type="PROSITE-ProRule" id="PRU10141"/>
    </source>
</evidence>
<dbReference type="InterPro" id="IPR000719">
    <property type="entry name" value="Prot_kinase_dom"/>
</dbReference>
<dbReference type="Gene3D" id="3.30.200.20">
    <property type="entry name" value="Phosphorylase Kinase, domain 1"/>
    <property type="match status" value="1"/>
</dbReference>
<evidence type="ECO:0000259" key="15">
    <source>
        <dbReference type="PROSITE" id="PS50011"/>
    </source>
</evidence>
<evidence type="ECO:0000256" key="3">
    <source>
        <dbReference type="ARBA" id="ARBA00012513"/>
    </source>
</evidence>
<dbReference type="FunFam" id="1.10.510.10:FF:000653">
    <property type="entry name" value="Non-specific serine/threonine protein kinase"/>
    <property type="match status" value="1"/>
</dbReference>
<keyword evidence="5" id="KW-0808">Transferase</keyword>
<dbReference type="GO" id="GO:0004674">
    <property type="term" value="F:protein serine/threonine kinase activity"/>
    <property type="evidence" value="ECO:0007669"/>
    <property type="project" value="UniProtKB-KW"/>
</dbReference>
<dbReference type="Pfam" id="PF00069">
    <property type="entry name" value="Pkinase"/>
    <property type="match status" value="1"/>
</dbReference>
<name>A0AAE1S2M0_9SOLA</name>
<evidence type="ECO:0000259" key="16">
    <source>
        <dbReference type="PROSITE" id="PS50816"/>
    </source>
</evidence>
<keyword evidence="7" id="KW-0418">Kinase</keyword>
<keyword evidence="18" id="KW-1185">Reference proteome</keyword>
<evidence type="ECO:0000256" key="8">
    <source>
        <dbReference type="ARBA" id="ARBA00022840"/>
    </source>
</evidence>
<feature type="domain" description="NAF" evidence="16">
    <location>
        <begin position="361"/>
        <end position="385"/>
    </location>
</feature>
<dbReference type="PANTHER" id="PTHR43895">
    <property type="entry name" value="CALCIUM/CALMODULIN-DEPENDENT PROTEIN KINASE KINASE-RELATED"/>
    <property type="match status" value="1"/>
</dbReference>
<dbReference type="GO" id="GO:0007165">
    <property type="term" value="P:signal transduction"/>
    <property type="evidence" value="ECO:0007669"/>
    <property type="project" value="InterPro"/>
</dbReference>
<comment type="catalytic activity">
    <reaction evidence="10">
        <text>L-threonyl-[protein] + ATP = O-phospho-L-threonyl-[protein] + ADP + H(+)</text>
        <dbReference type="Rhea" id="RHEA:46608"/>
        <dbReference type="Rhea" id="RHEA-COMP:11060"/>
        <dbReference type="Rhea" id="RHEA-COMP:11605"/>
        <dbReference type="ChEBI" id="CHEBI:15378"/>
        <dbReference type="ChEBI" id="CHEBI:30013"/>
        <dbReference type="ChEBI" id="CHEBI:30616"/>
        <dbReference type="ChEBI" id="CHEBI:61977"/>
        <dbReference type="ChEBI" id="CHEBI:456216"/>
        <dbReference type="EC" id="2.7.11.1"/>
    </reaction>
</comment>